<name>A0ABY8XD07_9PSEU</name>
<proteinExistence type="predicted"/>
<accession>A0ABY8XD07</accession>
<dbReference type="Proteomes" id="UP001227101">
    <property type="component" value="Chromosome"/>
</dbReference>
<evidence type="ECO:0000313" key="1">
    <source>
        <dbReference type="EMBL" id="WIV53145.1"/>
    </source>
</evidence>
<sequence>MADHGVPEHARVGSALVKALAEASGVVSRPPGEVFEALRIRVTGGGYPMKTEVDRERGFLAVQGGWWYRGEYRVTADPAGARVEHRVVNAATRGRWGVPLANRFFVGFRARTAAAFVRLLEELGGPGGRAPDSGRTVVR</sequence>
<organism evidence="1 2">
    <name type="scientific">Amycolatopsis nalaikhensis</name>
    <dbReference type="NCBI Taxonomy" id="715472"/>
    <lineage>
        <taxon>Bacteria</taxon>
        <taxon>Bacillati</taxon>
        <taxon>Actinomycetota</taxon>
        <taxon>Actinomycetes</taxon>
        <taxon>Pseudonocardiales</taxon>
        <taxon>Pseudonocardiaceae</taxon>
        <taxon>Amycolatopsis</taxon>
    </lineage>
</organism>
<evidence type="ECO:0008006" key="3">
    <source>
        <dbReference type="Google" id="ProtNLM"/>
    </source>
</evidence>
<gene>
    <name evidence="1" type="ORF">QP939_29990</name>
</gene>
<dbReference type="RefSeq" id="WP_285449536.1">
    <property type="nucleotide sequence ID" value="NZ_CP127173.1"/>
</dbReference>
<reference evidence="1 2" key="1">
    <citation type="submission" date="2023-06" db="EMBL/GenBank/DDBJ databases">
        <authorList>
            <person name="Oyuntsetseg B."/>
            <person name="Kim S.B."/>
        </authorList>
    </citation>
    <scope>NUCLEOTIDE SEQUENCE [LARGE SCALE GENOMIC DNA]</scope>
    <source>
        <strain evidence="1 2">2-2</strain>
    </source>
</reference>
<protein>
    <recommendedName>
        <fullName evidence="3">Polyketide cyclase/dehydrase</fullName>
    </recommendedName>
</protein>
<evidence type="ECO:0000313" key="2">
    <source>
        <dbReference type="Proteomes" id="UP001227101"/>
    </source>
</evidence>
<keyword evidence="2" id="KW-1185">Reference proteome</keyword>
<dbReference type="EMBL" id="CP127173">
    <property type="protein sequence ID" value="WIV53145.1"/>
    <property type="molecule type" value="Genomic_DNA"/>
</dbReference>